<evidence type="ECO:0000313" key="19">
    <source>
        <dbReference type="Proteomes" id="UP000735302"/>
    </source>
</evidence>
<comment type="cofactor">
    <cofactor evidence="1">
        <name>FAD</name>
        <dbReference type="ChEBI" id="CHEBI:57692"/>
    </cofactor>
</comment>
<dbReference type="InterPro" id="IPR036188">
    <property type="entry name" value="FAD/NAD-bd_sf"/>
</dbReference>
<evidence type="ECO:0000256" key="17">
    <source>
        <dbReference type="SAM" id="SignalP"/>
    </source>
</evidence>
<evidence type="ECO:0000256" key="15">
    <source>
        <dbReference type="ARBA" id="ARBA00030202"/>
    </source>
</evidence>
<dbReference type="Gene3D" id="3.50.50.60">
    <property type="entry name" value="FAD/NAD(P)-binding domain"/>
    <property type="match status" value="1"/>
</dbReference>
<keyword evidence="8" id="KW-0285">Flavoprotein</keyword>
<gene>
    <name evidence="18" type="ORF">PoB_000757900</name>
</gene>
<evidence type="ECO:0000256" key="2">
    <source>
        <dbReference type="ARBA" id="ARBA00004173"/>
    </source>
</evidence>
<evidence type="ECO:0000256" key="5">
    <source>
        <dbReference type="ARBA" id="ARBA00013219"/>
    </source>
</evidence>
<keyword evidence="14" id="KW-0496">Mitochondrion</keyword>
<keyword evidence="9" id="KW-0274">FAD</keyword>
<comment type="caution">
    <text evidence="18">The sequence shown here is derived from an EMBL/GenBank/DDBJ whole genome shotgun (WGS) entry which is preliminary data.</text>
</comment>
<evidence type="ECO:0000256" key="8">
    <source>
        <dbReference type="ARBA" id="ARBA00022630"/>
    </source>
</evidence>
<feature type="signal peptide" evidence="17">
    <location>
        <begin position="1"/>
        <end position="28"/>
    </location>
</feature>
<protein>
    <recommendedName>
        <fullName evidence="6">NADPH:adrenodoxin oxidoreductase, mitochondrial</fullName>
        <ecNumber evidence="5">1.18.1.6</ecNumber>
    </recommendedName>
    <alternativeName>
        <fullName evidence="15">Ferredoxin--NADP(+) reductase</fullName>
    </alternativeName>
</protein>
<evidence type="ECO:0000256" key="9">
    <source>
        <dbReference type="ARBA" id="ARBA00022827"/>
    </source>
</evidence>
<keyword evidence="7" id="KW-0813">Transport</keyword>
<evidence type="ECO:0000256" key="7">
    <source>
        <dbReference type="ARBA" id="ARBA00022448"/>
    </source>
</evidence>
<dbReference type="SUPFAM" id="SSF51905">
    <property type="entry name" value="FAD/NAD(P)-binding domain"/>
    <property type="match status" value="2"/>
</dbReference>
<dbReference type="InterPro" id="IPR055275">
    <property type="entry name" value="Ferredox_Rdtase"/>
</dbReference>
<evidence type="ECO:0000313" key="18">
    <source>
        <dbReference type="EMBL" id="GFN81073.1"/>
    </source>
</evidence>
<dbReference type="AlphaFoldDB" id="A0AAV3YDG8"/>
<evidence type="ECO:0000256" key="16">
    <source>
        <dbReference type="ARBA" id="ARBA00048933"/>
    </source>
</evidence>
<dbReference type="GO" id="GO:0016491">
    <property type="term" value="F:oxidoreductase activity"/>
    <property type="evidence" value="ECO:0007669"/>
    <property type="project" value="UniProtKB-KW"/>
</dbReference>
<evidence type="ECO:0000256" key="13">
    <source>
        <dbReference type="ARBA" id="ARBA00023002"/>
    </source>
</evidence>
<keyword evidence="19" id="KW-1185">Reference proteome</keyword>
<comment type="similarity">
    <text evidence="4">Belongs to the ferredoxin--NADP reductase type 1 family.</text>
</comment>
<evidence type="ECO:0000256" key="12">
    <source>
        <dbReference type="ARBA" id="ARBA00022982"/>
    </source>
</evidence>
<evidence type="ECO:0000256" key="11">
    <source>
        <dbReference type="ARBA" id="ARBA00022946"/>
    </source>
</evidence>
<dbReference type="PANTHER" id="PTHR48467">
    <property type="entry name" value="GLUTAMATE SYNTHASE 1 [NADH], CHLOROPLASTIC-LIKE"/>
    <property type="match status" value="1"/>
</dbReference>
<accession>A0AAV3YDG8</accession>
<dbReference type="GO" id="GO:0005739">
    <property type="term" value="C:mitochondrion"/>
    <property type="evidence" value="ECO:0007669"/>
    <property type="project" value="UniProtKB-SubCell"/>
</dbReference>
<feature type="chain" id="PRO_5043483918" description="NADPH:adrenodoxin oxidoreductase, mitochondrial" evidence="17">
    <location>
        <begin position="29"/>
        <end position="362"/>
    </location>
</feature>
<evidence type="ECO:0000256" key="3">
    <source>
        <dbReference type="ARBA" id="ARBA00004731"/>
    </source>
</evidence>
<dbReference type="FunFam" id="3.50.50.60:FF:000036">
    <property type="entry name" value="NADPH:adrenodoxin oxidoreductase, mitochondrial"/>
    <property type="match status" value="1"/>
</dbReference>
<keyword evidence="13" id="KW-0560">Oxidoreductase</keyword>
<keyword evidence="10" id="KW-0521">NADP</keyword>
<comment type="subcellular location">
    <subcellularLocation>
        <location evidence="2">Mitochondrion</location>
    </subcellularLocation>
</comment>
<comment type="pathway">
    <text evidence="3">Steroid metabolism; cholesterol metabolism.</text>
</comment>
<reference evidence="18 19" key="1">
    <citation type="journal article" date="2021" name="Elife">
        <title>Chloroplast acquisition without the gene transfer in kleptoplastic sea slugs, Plakobranchus ocellatus.</title>
        <authorList>
            <person name="Maeda T."/>
            <person name="Takahashi S."/>
            <person name="Yoshida T."/>
            <person name="Shimamura S."/>
            <person name="Takaki Y."/>
            <person name="Nagai Y."/>
            <person name="Toyoda A."/>
            <person name="Suzuki Y."/>
            <person name="Arimoto A."/>
            <person name="Ishii H."/>
            <person name="Satoh N."/>
            <person name="Nishiyama T."/>
            <person name="Hasebe M."/>
            <person name="Maruyama T."/>
            <person name="Minagawa J."/>
            <person name="Obokata J."/>
            <person name="Shigenobu S."/>
        </authorList>
    </citation>
    <scope>NUCLEOTIDE SEQUENCE [LARGE SCALE GENOMIC DNA]</scope>
</reference>
<dbReference type="EC" id="1.18.1.6" evidence="5"/>
<name>A0AAV3YDG8_9GAST</name>
<dbReference type="EMBL" id="BLXT01000876">
    <property type="protein sequence ID" value="GFN81073.1"/>
    <property type="molecule type" value="Genomic_DNA"/>
</dbReference>
<evidence type="ECO:0000256" key="10">
    <source>
        <dbReference type="ARBA" id="ARBA00022857"/>
    </source>
</evidence>
<dbReference type="PRINTS" id="PR00419">
    <property type="entry name" value="ADXRDTASE"/>
</dbReference>
<comment type="catalytic activity">
    <reaction evidence="16">
        <text>2 reduced [adrenodoxin] + NADP(+) + H(+) = 2 oxidized [adrenodoxin] + NADPH</text>
        <dbReference type="Rhea" id="RHEA:42312"/>
        <dbReference type="Rhea" id="RHEA-COMP:9998"/>
        <dbReference type="Rhea" id="RHEA-COMP:9999"/>
        <dbReference type="ChEBI" id="CHEBI:15378"/>
        <dbReference type="ChEBI" id="CHEBI:33737"/>
        <dbReference type="ChEBI" id="CHEBI:33738"/>
        <dbReference type="ChEBI" id="CHEBI:57783"/>
        <dbReference type="ChEBI" id="CHEBI:58349"/>
        <dbReference type="EC" id="1.18.1.6"/>
    </reaction>
</comment>
<keyword evidence="11" id="KW-0809">Transit peptide</keyword>
<keyword evidence="17" id="KW-0732">Signal</keyword>
<evidence type="ECO:0000256" key="1">
    <source>
        <dbReference type="ARBA" id="ARBA00001974"/>
    </source>
</evidence>
<evidence type="ECO:0000256" key="14">
    <source>
        <dbReference type="ARBA" id="ARBA00023128"/>
    </source>
</evidence>
<keyword evidence="12" id="KW-0249">Electron transport</keyword>
<evidence type="ECO:0000256" key="6">
    <source>
        <dbReference type="ARBA" id="ARBA00016287"/>
    </source>
</evidence>
<dbReference type="Proteomes" id="UP000735302">
    <property type="component" value="Unassembled WGS sequence"/>
</dbReference>
<proteinExistence type="inferred from homology"/>
<evidence type="ECO:0000256" key="4">
    <source>
        <dbReference type="ARBA" id="ARBA00008312"/>
    </source>
</evidence>
<sequence length="362" mass="40016">MRAHTKSATCRSVGAILCILQPAITTLALSDKGKGGCHYVTTHNSTERCRAKPRGQSCYANYQANLSNDLDIVVDIYEKLPVPFGLVRFGVAPDHPEVKNVINTFTTTANKCCCNFFGNIELGKDVSLKDLRNAYTAVVLCYGAAEDRLLEIPGEDLPNVLSARSFVGWYNGLPQDSQLSVNLDCESAVILGHGNVALDIARMLLTPVHILEKTDITAHALEALCKSRVEQVHIVGRRGPLQVAFTIKELREMIHLPGTRTVIKSSDVKDLDKIIHDLPRPRRRLTDLIFKSAVSLSNEENKSWAEARRECHLVFLRSPLQILQDSRGQVSGIELSVNRLEGSEDDLPLAKLTEKADEDDLP</sequence>
<dbReference type="PANTHER" id="PTHR48467:SF1">
    <property type="entry name" value="GLUTAMATE SYNTHASE 1 [NADH], CHLOROPLASTIC-LIKE"/>
    <property type="match status" value="1"/>
</dbReference>
<dbReference type="Gene3D" id="3.40.50.720">
    <property type="entry name" value="NAD(P)-binding Rossmann-like Domain"/>
    <property type="match status" value="1"/>
</dbReference>
<organism evidence="18 19">
    <name type="scientific">Plakobranchus ocellatus</name>
    <dbReference type="NCBI Taxonomy" id="259542"/>
    <lineage>
        <taxon>Eukaryota</taxon>
        <taxon>Metazoa</taxon>
        <taxon>Spiralia</taxon>
        <taxon>Lophotrochozoa</taxon>
        <taxon>Mollusca</taxon>
        <taxon>Gastropoda</taxon>
        <taxon>Heterobranchia</taxon>
        <taxon>Euthyneura</taxon>
        <taxon>Panpulmonata</taxon>
        <taxon>Sacoglossa</taxon>
        <taxon>Placobranchoidea</taxon>
        <taxon>Plakobranchidae</taxon>
        <taxon>Plakobranchus</taxon>
    </lineage>
</organism>